<accession>A0A2K2CME7</accession>
<dbReference type="SUPFAM" id="SSF46689">
    <property type="entry name" value="Homeodomain-like"/>
    <property type="match status" value="1"/>
</dbReference>
<keyword evidence="2" id="KW-0805">Transcription regulation</keyword>
<evidence type="ECO:0000313" key="9">
    <source>
        <dbReference type="Proteomes" id="UP000008810"/>
    </source>
</evidence>
<evidence type="ECO:0000313" key="7">
    <source>
        <dbReference type="EMBL" id="PNT63204.1"/>
    </source>
</evidence>
<keyword evidence="9" id="KW-1185">Reference proteome</keyword>
<evidence type="ECO:0000256" key="5">
    <source>
        <dbReference type="SAM" id="MobiDB-lite"/>
    </source>
</evidence>
<evidence type="ECO:0000256" key="1">
    <source>
        <dbReference type="ARBA" id="ARBA00004123"/>
    </source>
</evidence>
<dbReference type="InterPro" id="IPR017884">
    <property type="entry name" value="SANT_dom"/>
</dbReference>
<dbReference type="InParanoid" id="A0A2K2CME7"/>
<reference evidence="7" key="2">
    <citation type="submission" date="2017-06" db="EMBL/GenBank/DDBJ databases">
        <title>WGS assembly of Brachypodium distachyon.</title>
        <authorList>
            <consortium name="The International Brachypodium Initiative"/>
            <person name="Lucas S."/>
            <person name="Harmon-Smith M."/>
            <person name="Lail K."/>
            <person name="Tice H."/>
            <person name="Grimwood J."/>
            <person name="Bruce D."/>
            <person name="Barry K."/>
            <person name="Shu S."/>
            <person name="Lindquist E."/>
            <person name="Wang M."/>
            <person name="Pitluck S."/>
            <person name="Vogel J.P."/>
            <person name="Garvin D.F."/>
            <person name="Mockler T.C."/>
            <person name="Schmutz J."/>
            <person name="Rokhsar D."/>
            <person name="Bevan M.W."/>
        </authorList>
    </citation>
    <scope>NUCLEOTIDE SEQUENCE</scope>
    <source>
        <strain evidence="7">Bd21</strain>
    </source>
</reference>
<evidence type="ECO:0000256" key="4">
    <source>
        <dbReference type="ARBA" id="ARBA00023242"/>
    </source>
</evidence>
<feature type="region of interest" description="Disordered" evidence="5">
    <location>
        <begin position="1"/>
        <end position="24"/>
    </location>
</feature>
<protein>
    <recommendedName>
        <fullName evidence="6">SANT domain-containing protein</fullName>
    </recommendedName>
</protein>
<feature type="compositionally biased region" description="Basic and acidic residues" evidence="5">
    <location>
        <begin position="1"/>
        <end position="17"/>
    </location>
</feature>
<dbReference type="Proteomes" id="UP000008810">
    <property type="component" value="Chromosome 4"/>
</dbReference>
<evidence type="ECO:0000313" key="8">
    <source>
        <dbReference type="EnsemblPlants" id="PNT63204"/>
    </source>
</evidence>
<dbReference type="AlphaFoldDB" id="A0A2K2CME7"/>
<dbReference type="PANTHER" id="PTHR13859:SF11">
    <property type="entry name" value="GRUNGE, ISOFORM J"/>
    <property type="match status" value="1"/>
</dbReference>
<sequence>MYPERLGSKVEHDEKCGKSSKSAGQNIHCSSVRKANDYVPVPGMPMYSWTGEEAQTFLLGLYIFGKNLVQVTKFMKSKTLVEVLSYYYGDFFRSDGYDRWAACRDVRSRCILGSRIFSGPRQQELLSRLLAAVAREARDALLEILVEDMVCQPGQSRMAGMQISRLQTGAEDLSRNHHEDQPTSWPRSLLRASETALVFLIQPLSLMNGA</sequence>
<evidence type="ECO:0000259" key="6">
    <source>
        <dbReference type="PROSITE" id="PS51293"/>
    </source>
</evidence>
<dbReference type="STRING" id="15368.A0A2K2CME7"/>
<gene>
    <name evidence="7" type="ORF">BRADI_4g12818v3</name>
</gene>
<organism evidence="7">
    <name type="scientific">Brachypodium distachyon</name>
    <name type="common">Purple false brome</name>
    <name type="synonym">Trachynia distachya</name>
    <dbReference type="NCBI Taxonomy" id="15368"/>
    <lineage>
        <taxon>Eukaryota</taxon>
        <taxon>Viridiplantae</taxon>
        <taxon>Streptophyta</taxon>
        <taxon>Embryophyta</taxon>
        <taxon>Tracheophyta</taxon>
        <taxon>Spermatophyta</taxon>
        <taxon>Magnoliopsida</taxon>
        <taxon>Liliopsida</taxon>
        <taxon>Poales</taxon>
        <taxon>Poaceae</taxon>
        <taxon>BOP clade</taxon>
        <taxon>Pooideae</taxon>
        <taxon>Stipodae</taxon>
        <taxon>Brachypodieae</taxon>
        <taxon>Brachypodium</taxon>
    </lineage>
</organism>
<dbReference type="Gramene" id="PNT63204">
    <property type="protein sequence ID" value="PNT63204"/>
    <property type="gene ID" value="BRADI_4g12818v3"/>
</dbReference>
<dbReference type="Pfam" id="PF25826">
    <property type="entry name" value="DUF7952"/>
    <property type="match status" value="1"/>
</dbReference>
<dbReference type="EnsemblPlants" id="PNT63204">
    <property type="protein sequence ID" value="PNT63204"/>
    <property type="gene ID" value="BRADI_4g12818v3"/>
</dbReference>
<dbReference type="OrthoDB" id="1939398at2759"/>
<dbReference type="GO" id="GO:0005634">
    <property type="term" value="C:nucleus"/>
    <property type="evidence" value="ECO:0007669"/>
    <property type="project" value="UniProtKB-SubCell"/>
</dbReference>
<reference evidence="7 8" key="1">
    <citation type="journal article" date="2010" name="Nature">
        <title>Genome sequencing and analysis of the model grass Brachypodium distachyon.</title>
        <authorList>
            <consortium name="International Brachypodium Initiative"/>
        </authorList>
    </citation>
    <scope>NUCLEOTIDE SEQUENCE [LARGE SCALE GENOMIC DNA]</scope>
    <source>
        <strain evidence="7 8">Bd21</strain>
    </source>
</reference>
<reference evidence="8" key="3">
    <citation type="submission" date="2018-08" db="UniProtKB">
        <authorList>
            <consortium name="EnsemblPlants"/>
        </authorList>
    </citation>
    <scope>IDENTIFICATION</scope>
    <source>
        <strain evidence="8">cv. Bd21</strain>
    </source>
</reference>
<proteinExistence type="predicted"/>
<comment type="subcellular location">
    <subcellularLocation>
        <location evidence="1">Nucleus</location>
    </subcellularLocation>
</comment>
<keyword evidence="3" id="KW-0804">Transcription</keyword>
<feature type="domain" description="SANT" evidence="6">
    <location>
        <begin position="49"/>
        <end position="95"/>
    </location>
</feature>
<dbReference type="Gene3D" id="1.10.10.60">
    <property type="entry name" value="Homeodomain-like"/>
    <property type="match status" value="1"/>
</dbReference>
<dbReference type="PANTHER" id="PTHR13859">
    <property type="entry name" value="ATROPHIN-RELATED"/>
    <property type="match status" value="1"/>
</dbReference>
<dbReference type="InterPro" id="IPR009057">
    <property type="entry name" value="Homeodomain-like_sf"/>
</dbReference>
<evidence type="ECO:0000256" key="2">
    <source>
        <dbReference type="ARBA" id="ARBA00023015"/>
    </source>
</evidence>
<dbReference type="InterPro" id="IPR057712">
    <property type="entry name" value="DUF7952"/>
</dbReference>
<evidence type="ECO:0000256" key="3">
    <source>
        <dbReference type="ARBA" id="ARBA00023163"/>
    </source>
</evidence>
<keyword evidence="4" id="KW-0539">Nucleus</keyword>
<dbReference type="PROSITE" id="PS51293">
    <property type="entry name" value="SANT"/>
    <property type="match status" value="1"/>
</dbReference>
<name>A0A2K2CME7_BRADI</name>
<dbReference type="EMBL" id="CM000883">
    <property type="protein sequence ID" value="PNT63204.1"/>
    <property type="molecule type" value="Genomic_DNA"/>
</dbReference>